<feature type="transmembrane region" description="Helical" evidence="1">
    <location>
        <begin position="16"/>
        <end position="34"/>
    </location>
</feature>
<protein>
    <submittedName>
        <fullName evidence="3">T9SS type A sorting domain-containing protein</fullName>
    </submittedName>
</protein>
<reference evidence="3" key="1">
    <citation type="journal article" date="2020" name="mSystems">
        <title>Genome- and Community-Level Interaction Insights into Carbon Utilization and Element Cycling Functions of Hydrothermarchaeota in Hydrothermal Sediment.</title>
        <authorList>
            <person name="Zhou Z."/>
            <person name="Liu Y."/>
            <person name="Xu W."/>
            <person name="Pan J."/>
            <person name="Luo Z.H."/>
            <person name="Li M."/>
        </authorList>
    </citation>
    <scope>NUCLEOTIDE SEQUENCE [LARGE SCALE GENOMIC DNA]</scope>
    <source>
        <strain evidence="3">HyVt-102</strain>
    </source>
</reference>
<evidence type="ECO:0000256" key="1">
    <source>
        <dbReference type="SAM" id="Phobius"/>
    </source>
</evidence>
<dbReference type="AlphaFoldDB" id="A0A7C0ZJY4"/>
<sequence length="846" mass="94991">MVQEVRIMNTKKFHRIFFIGVLISSLPLTAFWQIESVDTSGNVGDNCSIAVDMFGYPHISYKDGTSGWKLKYAHWDGVQWQFEYVENTQNVYGVTSITLDSLNYPHIAFGKSFLYGGQLWHTWWDGSNWQQEGVDSFPNNGDVGEWNSIKFGTDGYLHIAYTLSDYSTGNYYLKYAYEDELGWHTEVVDSVIGDEIKYVSLALDENNNPHISYYDWSTEDLKYACLVEGRVDTQWSRVYGGSSGDWIYGIEAMDGGGYIICGYTYSFGSGNQDLWVLRIDDNGDTLWSYTYGGWGNDRTYDDLEKTDDGGYIINGTTHSFSPDGTHAMWLVKLDSTGQIEWDRSFSTGQPYDYGESGEAIQTFDGGYIIAGSSFSSGHATSVGFVVKTDSVGGEVWRKTFCVPDSETQFFDLVQTQDSGYIILGQTNGYGSGNNDLLIFKIDSIGDSLWAKIYGGTENDAGRIILPTDDGNYLIVGNTQSFAQYSSAIWFLKINPDGDTLWTKVYDYWYAASVNDMENTSDSNYIIVGSCRPDSSDSALVLLIKITGSGDILWMKHFGVDSVQVWGSSIVQTIDKGYITVGGKRKFGSIESDGYLLKVSCISPFWQIEKVDTAGNVGLNSTLSVDTLNHPHIAYWDGSNSILKYAQWDGMDWKTEVIDSPEVVNPKTVSMALYEKVIPHIVYVGDWNIVKYGNLDGSNWNIEVVDSNVTCEWLSLEIDKDGISQIAYYDGGDSTNLKYARGTPSGIGQKFSEEDSPDKFWIYPNPFRNLVTIKYTLRSPQKVDLKVYSITGRLVKNIIDNKTQGAGIHRSYWNGVNNNGKRLRNGVYFLYLQRGDMKNIRKLILLK</sequence>
<name>A0A7C0ZJY4_UNCW3</name>
<dbReference type="Gene3D" id="2.60.40.4070">
    <property type="match status" value="1"/>
</dbReference>
<evidence type="ECO:0000313" key="3">
    <source>
        <dbReference type="EMBL" id="HDI82304.1"/>
    </source>
</evidence>
<comment type="caution">
    <text evidence="3">The sequence shown here is derived from an EMBL/GenBank/DDBJ whole genome shotgun (WGS) entry which is preliminary data.</text>
</comment>
<feature type="domain" description="Secretion system C-terminal sorting" evidence="2">
    <location>
        <begin position="761"/>
        <end position="843"/>
    </location>
</feature>
<dbReference type="InterPro" id="IPR026444">
    <property type="entry name" value="Secre_tail"/>
</dbReference>
<dbReference type="Gene3D" id="2.120.10.70">
    <property type="entry name" value="Fucose-specific lectin"/>
    <property type="match status" value="2"/>
</dbReference>
<accession>A0A7C0ZJY4</accession>
<dbReference type="Proteomes" id="UP000885847">
    <property type="component" value="Unassembled WGS sequence"/>
</dbReference>
<gene>
    <name evidence="3" type="ORF">ENF18_00750</name>
</gene>
<keyword evidence="1" id="KW-1133">Transmembrane helix</keyword>
<proteinExistence type="predicted"/>
<organism evidence="3">
    <name type="scientific">candidate division WOR-3 bacterium</name>
    <dbReference type="NCBI Taxonomy" id="2052148"/>
    <lineage>
        <taxon>Bacteria</taxon>
        <taxon>Bacteria division WOR-3</taxon>
    </lineage>
</organism>
<dbReference type="PANTHER" id="PTHR42754">
    <property type="entry name" value="ENDOGLUCANASE"/>
    <property type="match status" value="1"/>
</dbReference>
<dbReference type="PANTHER" id="PTHR42754:SF1">
    <property type="entry name" value="LIPOPROTEIN"/>
    <property type="match status" value="1"/>
</dbReference>
<dbReference type="Pfam" id="PF18962">
    <property type="entry name" value="Por_Secre_tail"/>
    <property type="match status" value="1"/>
</dbReference>
<keyword evidence="1" id="KW-0472">Membrane</keyword>
<evidence type="ECO:0000259" key="2">
    <source>
        <dbReference type="Pfam" id="PF18962"/>
    </source>
</evidence>
<dbReference type="EMBL" id="DQWE01000033">
    <property type="protein sequence ID" value="HDI82304.1"/>
    <property type="molecule type" value="Genomic_DNA"/>
</dbReference>
<dbReference type="NCBIfam" id="TIGR04183">
    <property type="entry name" value="Por_Secre_tail"/>
    <property type="match status" value="1"/>
</dbReference>
<keyword evidence="1" id="KW-0812">Transmembrane</keyword>